<dbReference type="Proteomes" id="UP000246991">
    <property type="component" value="Unassembled WGS sequence"/>
</dbReference>
<name>A0A317SPG8_9PEZI</name>
<accession>A0A317SPG8</accession>
<dbReference type="EMBL" id="PYWC01000045">
    <property type="protein sequence ID" value="PWW75487.1"/>
    <property type="molecule type" value="Genomic_DNA"/>
</dbReference>
<organism evidence="2 3">
    <name type="scientific">Tuber magnatum</name>
    <name type="common">white Piedmont truffle</name>
    <dbReference type="NCBI Taxonomy" id="42249"/>
    <lineage>
        <taxon>Eukaryota</taxon>
        <taxon>Fungi</taxon>
        <taxon>Dikarya</taxon>
        <taxon>Ascomycota</taxon>
        <taxon>Pezizomycotina</taxon>
        <taxon>Pezizomycetes</taxon>
        <taxon>Pezizales</taxon>
        <taxon>Tuberaceae</taxon>
        <taxon>Tuber</taxon>
    </lineage>
</organism>
<dbReference type="Pfam" id="PF11957">
    <property type="entry name" value="efThoc1"/>
    <property type="match status" value="1"/>
</dbReference>
<evidence type="ECO:0008006" key="4">
    <source>
        <dbReference type="Google" id="ProtNLM"/>
    </source>
</evidence>
<keyword evidence="3" id="KW-1185">Reference proteome</keyword>
<dbReference type="GO" id="GO:0000445">
    <property type="term" value="C:THO complex part of transcription export complex"/>
    <property type="evidence" value="ECO:0007669"/>
    <property type="project" value="TreeGrafter"/>
</dbReference>
<dbReference type="STRING" id="42249.A0A317SPG8"/>
<proteinExistence type="predicted"/>
<feature type="region of interest" description="Disordered" evidence="1">
    <location>
        <begin position="330"/>
        <end position="363"/>
    </location>
</feature>
<comment type="caution">
    <text evidence="2">The sequence shown here is derived from an EMBL/GenBank/DDBJ whole genome shotgun (WGS) entry which is preliminary data.</text>
</comment>
<dbReference type="PANTHER" id="PTHR13265:SF0">
    <property type="entry name" value="HPR1"/>
    <property type="match status" value="1"/>
</dbReference>
<dbReference type="InterPro" id="IPR021861">
    <property type="entry name" value="THO_THOC1"/>
</dbReference>
<dbReference type="OrthoDB" id="10257415at2759"/>
<gene>
    <name evidence="2" type="ORF">C7212DRAFT_358089</name>
</gene>
<feature type="region of interest" description="Disordered" evidence="1">
    <location>
        <begin position="622"/>
        <end position="642"/>
    </location>
</feature>
<dbReference type="GO" id="GO:0006406">
    <property type="term" value="P:mRNA export from nucleus"/>
    <property type="evidence" value="ECO:0007669"/>
    <property type="project" value="TreeGrafter"/>
</dbReference>
<evidence type="ECO:0000256" key="1">
    <source>
        <dbReference type="SAM" id="MobiDB-lite"/>
    </source>
</evidence>
<protein>
    <recommendedName>
        <fullName evidence="4">Nuclear matrix protein</fullName>
    </recommendedName>
</protein>
<dbReference type="PANTHER" id="PTHR13265">
    <property type="entry name" value="THO COMPLEX SUBUNIT 1"/>
    <property type="match status" value="1"/>
</dbReference>
<feature type="compositionally biased region" description="Basic and acidic residues" evidence="1">
    <location>
        <begin position="340"/>
        <end position="363"/>
    </location>
</feature>
<dbReference type="AlphaFoldDB" id="A0A317SPG8"/>
<sequence>MSLTLLPDGTPASKMVDQLSSYLREVLSSVKKTHLEPPLVESDFDPELLARIRSLRSSPDELYRNSLDTAFKGVLYDLVTNNDAINTATLPVFCNFLDLSLVLTELEISGPNLPLDLIEELFDSQTIPSCECLFQYLESRIDRVTAGVEGGKGKALILLRLCNELLKRLSKTEDTIFCGRILIFLSKSFPIGERSGVNLRGDFNVDNVTVYDDILQGRPTAADEMELDIKKDEMEIDQKKEECATGVGGADGGGIRSPKRLKVDVGQDTSQKEPTVLDANTLYPIFWSLQHDFADPQRLFVKDNLEKFKVGLGATMAKFKKAEDDSIKTTGKVDVANGPKKTDEKKPGVSPGEKRKQIEGADNDIKGEGFNPKYLTSRELFELEISDLTFRRHVLVQALILIDFLLSLTPQAKEKWKDLKTPNRSVQYAFTLGPEDEKWAATTKEQILRSLEPDVQGRLFTRTIKTVLIREQNWVRWKAESCHPFDMPPLGDADIEDAKKKAAKACEIPESYKYTMGTLALNSLWKATGDLTGLEGLTDKTRRCLPTPESFRQPVKDAELEFLDAMLPDDIELAQTKKFTNTWKALRLASRDRFHLFNKFDEKRNDLEMLFEVEEKAKEEARARVNQQVPATATPAKPQEKALEANDNNLLVAADIDSTLSSSAPAQILTPAPTPIPTAPIT</sequence>
<reference evidence="2 3" key="1">
    <citation type="submission" date="2018-03" db="EMBL/GenBank/DDBJ databases">
        <title>Genomes of Pezizomycetes fungi and the evolution of truffles.</title>
        <authorList>
            <person name="Murat C."/>
            <person name="Payen T."/>
            <person name="Noel B."/>
            <person name="Kuo A."/>
            <person name="Martin F.M."/>
        </authorList>
    </citation>
    <scope>NUCLEOTIDE SEQUENCE [LARGE SCALE GENOMIC DNA]</scope>
    <source>
        <strain evidence="2">091103-1</strain>
    </source>
</reference>
<evidence type="ECO:0000313" key="2">
    <source>
        <dbReference type="EMBL" id="PWW75487.1"/>
    </source>
</evidence>
<evidence type="ECO:0000313" key="3">
    <source>
        <dbReference type="Proteomes" id="UP000246991"/>
    </source>
</evidence>